<dbReference type="OMA" id="EIAGASX"/>
<keyword evidence="11" id="KW-0175">Coiled coil</keyword>
<dbReference type="EnsemblProtists" id="HpaT803494">
    <property type="protein sequence ID" value="HpaP803494"/>
    <property type="gene ID" value="HpaG803494"/>
</dbReference>
<dbReference type="InterPro" id="IPR036236">
    <property type="entry name" value="Znf_C2H2_sf"/>
</dbReference>
<dbReference type="Pfam" id="PF02037">
    <property type="entry name" value="SAP"/>
    <property type="match status" value="1"/>
</dbReference>
<organism evidence="15 16">
    <name type="scientific">Hyaloperonospora arabidopsidis (strain Emoy2)</name>
    <name type="common">Downy mildew agent</name>
    <name type="synonym">Peronospora arabidopsidis</name>
    <dbReference type="NCBI Taxonomy" id="559515"/>
    <lineage>
        <taxon>Eukaryota</taxon>
        <taxon>Sar</taxon>
        <taxon>Stramenopiles</taxon>
        <taxon>Oomycota</taxon>
        <taxon>Peronosporomycetes</taxon>
        <taxon>Peronosporales</taxon>
        <taxon>Peronosporaceae</taxon>
        <taxon>Hyaloperonospora</taxon>
    </lineage>
</organism>
<dbReference type="InterPro" id="IPR057847">
    <property type="entry name" value="ZMIZ1/ZMIZ2_GBD-like"/>
</dbReference>
<dbReference type="Gene3D" id="3.30.40.10">
    <property type="entry name" value="Zinc/RING finger domain, C3HC4 (zinc finger)"/>
    <property type="match status" value="1"/>
</dbReference>
<dbReference type="AlphaFoldDB" id="M4BB33"/>
<keyword evidence="8" id="KW-0862">Zinc</keyword>
<evidence type="ECO:0008006" key="17">
    <source>
        <dbReference type="Google" id="ProtNLM"/>
    </source>
</evidence>
<dbReference type="InterPro" id="IPR019786">
    <property type="entry name" value="Zinc_finger_PHD-type_CS"/>
</dbReference>
<dbReference type="InterPro" id="IPR013087">
    <property type="entry name" value="Znf_C2H2_type"/>
</dbReference>
<feature type="compositionally biased region" description="Low complexity" evidence="12">
    <location>
        <begin position="715"/>
        <end position="724"/>
    </location>
</feature>
<keyword evidence="6 10" id="KW-0863">Zinc-finger</keyword>
<dbReference type="FunFam" id="2.60.120.780:FF:000004">
    <property type="entry name" value="Sumo ligase"/>
    <property type="match status" value="1"/>
</dbReference>
<dbReference type="InterPro" id="IPR031774">
    <property type="entry name" value="SF3A3_dom"/>
</dbReference>
<dbReference type="Gene3D" id="3.30.160.60">
    <property type="entry name" value="Classic Zinc Finger"/>
    <property type="match status" value="1"/>
</dbReference>
<feature type="region of interest" description="Disordered" evidence="12">
    <location>
        <begin position="522"/>
        <end position="541"/>
    </location>
</feature>
<dbReference type="InterPro" id="IPR021966">
    <property type="entry name" value="SF3a60_bindingd"/>
</dbReference>
<dbReference type="InterPro" id="IPR038654">
    <property type="entry name" value="PINIT_sf"/>
</dbReference>
<sequence>MHGLRTRLNQLRMPELRNVLMDLNLARSGRKQELVDRIANELELFADKARGTTSAAFYADRLSSGLRSIEMQMRSRTNYTPQSQAMVPGSYQVPQVPARYAPMVPTPPLDRSMPVPMYERTVAACVPMIYRAVNPAPVNTAAIPPIGGVDLYSPTKAAALDGARCLCAVEGVAGKVVKCVDCGLAVHAKCHQLVTLSAEWYCEMCRGNTYDPFYRVQKMVLEPNFVRFAKPASSLRLEYYITDNDLNNMYANRDPKPGSMTPGSLELQLRCFAVKEDLAAGHCWPPSTQLSVNGFCVPITQRAPPGHANPSKVLREIPANIFQYSRVGRNVIEVRTTENPSVFGFMVQIVQVRNIDDLLNEVKEASKDLTYDLAKQEVIKSFGSEDEDDVVATVTMLSVRCPLGLCVINLPARGLHCKHLQCFDLKTFLLFSKKARSKAWRCTVCYQFIKAADLRIDPYLKQLLADVEGEDELEEVEIFPDGSWKRRLEEELVSAPSVKKVKMEPAEVAAFPADINSTAAAPATTTDAPIGPPVSNTGAPVEIDLLSSDDETEEDTGRKTTPSAAAVGTDVPVPTAAPVPILSLDDDIDILTVNSDVWDTPSTRTSSNATNDGNCGEYFPFPLDENLFPSTGAAASTASASTSSAWMYSVPTSTIVNSMPPPTSTVVPSVSPPQDVLSRAELNLASSMASLSRNHNVNNPFDERKRRPTRPPSKPTTTQSSHSSGYYPFCKSTVKYPLRLFPKLRHHRLILPSWPPRPPRPVMSSTVLEQLRAEQEEIEALERAVVATLGEKPRNHRSRVLHGHKVSKLLDKVTQQSKHVKELYADEDGIFAEETENMRGRAVFTSFYEQLKSIRSFHRKYPNSMVSHELNLEEVFHPNVQFSGEEHFGKYLDLNEFYTRFLNIPELKWQARKTQEALRSSAKTKGKRQSTGTSLDYLAFLASFSDFSAIPAAQKTQSAPYQQYLKDLKEYLLDFYRRTQPLVDLDDVVDETSAKFEKRWAFREVPGWNSSDKKDSVDKVPTHFCALCNRQFSSEGVYRSHQTGKKHRKLAAAAAEKMTDVAQDNGVVFSSAKAVKDSKTELEAKQKTIAFDEILIRRMYELLTEVVQGTISYLELKQTRTHEELQAEIEEEEEGVFSDVDVENENEDDDEEEQLYNPLNLPLGFDGKPIPYWLYKMHGLGVEYKCEICGNHSYWGRRAFDRHFQEWRHAFGMRCLKIPNTKHFHDITLMRDAIQLYEKLKDQIDAESWNASNEEEFEDCEGNVLNRKTYEDLARQGLL</sequence>
<evidence type="ECO:0000313" key="15">
    <source>
        <dbReference type="EnsemblProtists" id="HpaP803494"/>
    </source>
</evidence>
<dbReference type="SUPFAM" id="SSF57667">
    <property type="entry name" value="beta-beta-alpha zinc fingers"/>
    <property type="match status" value="1"/>
</dbReference>
<keyword evidence="9" id="KW-0539">Nucleus</keyword>
<dbReference type="UniPathway" id="UPA00886"/>
<evidence type="ECO:0000256" key="7">
    <source>
        <dbReference type="ARBA" id="ARBA00022786"/>
    </source>
</evidence>
<evidence type="ECO:0000259" key="14">
    <source>
        <dbReference type="PROSITE" id="PS51044"/>
    </source>
</evidence>
<feature type="domain" description="SP-RING-type" evidence="14">
    <location>
        <begin position="386"/>
        <end position="469"/>
    </location>
</feature>
<dbReference type="InterPro" id="IPR036361">
    <property type="entry name" value="SAP_dom_sf"/>
</dbReference>
<keyword evidence="4" id="KW-0808">Transferase</keyword>
<comment type="similarity">
    <text evidence="3">Belongs to the PIAS family.</text>
</comment>
<dbReference type="PROSITE" id="PS01359">
    <property type="entry name" value="ZF_PHD_1"/>
    <property type="match status" value="1"/>
</dbReference>
<dbReference type="InterPro" id="IPR011011">
    <property type="entry name" value="Znf_FYVE_PHD"/>
</dbReference>
<dbReference type="InterPro" id="IPR013083">
    <property type="entry name" value="Znf_RING/FYVE/PHD"/>
</dbReference>
<dbReference type="CDD" id="cd16650">
    <property type="entry name" value="SP-RING_PIAS-like"/>
    <property type="match status" value="1"/>
</dbReference>
<dbReference type="InterPro" id="IPR022755">
    <property type="entry name" value="Znf_C2H2_jaz"/>
</dbReference>
<dbReference type="Pfam" id="PF12171">
    <property type="entry name" value="zf-C2H2_jaz"/>
    <property type="match status" value="1"/>
</dbReference>
<feature type="compositionally biased region" description="Polar residues" evidence="12">
    <location>
        <begin position="688"/>
        <end position="699"/>
    </location>
</feature>
<dbReference type="eggNOG" id="KOG2169">
    <property type="taxonomic scope" value="Eukaryota"/>
</dbReference>
<dbReference type="PROSITE" id="PS50800">
    <property type="entry name" value="SAP"/>
    <property type="match status" value="1"/>
</dbReference>
<dbReference type="Proteomes" id="UP000011713">
    <property type="component" value="Unassembled WGS sequence"/>
</dbReference>
<keyword evidence="7" id="KW-0833">Ubl conjugation pathway</keyword>
<dbReference type="GO" id="GO:0008270">
    <property type="term" value="F:zinc ion binding"/>
    <property type="evidence" value="ECO:0007669"/>
    <property type="project" value="UniProtKB-KW"/>
</dbReference>
<evidence type="ECO:0000259" key="13">
    <source>
        <dbReference type="PROSITE" id="PS50800"/>
    </source>
</evidence>
<dbReference type="HOGENOM" id="CLU_263272_0_0_1"/>
<dbReference type="Gene3D" id="2.60.120.780">
    <property type="entry name" value="PINIT domain"/>
    <property type="match status" value="1"/>
</dbReference>
<dbReference type="SMART" id="SM00355">
    <property type="entry name" value="ZnF_C2H2"/>
    <property type="match status" value="2"/>
</dbReference>
<comment type="subcellular location">
    <subcellularLocation>
        <location evidence="1">Nucleus</location>
    </subcellularLocation>
</comment>
<dbReference type="InterPro" id="IPR003034">
    <property type="entry name" value="SAP_dom"/>
</dbReference>
<reference evidence="15" key="2">
    <citation type="submission" date="2015-06" db="UniProtKB">
        <authorList>
            <consortium name="EnsemblProtists"/>
        </authorList>
    </citation>
    <scope>IDENTIFICATION</scope>
    <source>
        <strain evidence="15">Emoy2</strain>
    </source>
</reference>
<evidence type="ECO:0000256" key="9">
    <source>
        <dbReference type="ARBA" id="ARBA00023242"/>
    </source>
</evidence>
<evidence type="ECO:0000256" key="10">
    <source>
        <dbReference type="PROSITE-ProRule" id="PRU00452"/>
    </source>
</evidence>
<dbReference type="InterPro" id="IPR024598">
    <property type="entry name" value="SF3a60/Prp9_C"/>
</dbReference>
<dbReference type="VEuPathDB" id="FungiDB:HpaG803494"/>
<evidence type="ECO:0000256" key="2">
    <source>
        <dbReference type="ARBA" id="ARBA00004718"/>
    </source>
</evidence>
<evidence type="ECO:0000256" key="12">
    <source>
        <dbReference type="SAM" id="MobiDB-lite"/>
    </source>
</evidence>
<dbReference type="GO" id="GO:0016925">
    <property type="term" value="P:protein sumoylation"/>
    <property type="evidence" value="ECO:0007669"/>
    <property type="project" value="UniProtKB-UniPathway"/>
</dbReference>
<comment type="pathway">
    <text evidence="2">Protein modification; protein sumoylation.</text>
</comment>
<keyword evidence="5" id="KW-0479">Metal-binding</keyword>
<dbReference type="GO" id="GO:0003723">
    <property type="term" value="F:RNA binding"/>
    <property type="evidence" value="ECO:0007669"/>
    <property type="project" value="InterPro"/>
</dbReference>
<dbReference type="STRING" id="559515.M4BB33"/>
<dbReference type="CDD" id="cd00029">
    <property type="entry name" value="C1"/>
    <property type="match status" value="1"/>
</dbReference>
<feature type="domain" description="SAP" evidence="13">
    <location>
        <begin position="8"/>
        <end position="42"/>
    </location>
</feature>
<reference evidence="16" key="1">
    <citation type="journal article" date="2010" name="Science">
        <title>Signatures of adaptation to obligate biotrophy in the Hyaloperonospora arabidopsidis genome.</title>
        <authorList>
            <person name="Baxter L."/>
            <person name="Tripathy S."/>
            <person name="Ishaque N."/>
            <person name="Boot N."/>
            <person name="Cabral A."/>
            <person name="Kemen E."/>
            <person name="Thines M."/>
            <person name="Ah-Fong A."/>
            <person name="Anderson R."/>
            <person name="Badejoko W."/>
            <person name="Bittner-Eddy P."/>
            <person name="Boore J.L."/>
            <person name="Chibucos M.C."/>
            <person name="Coates M."/>
            <person name="Dehal P."/>
            <person name="Delehaunty K."/>
            <person name="Dong S."/>
            <person name="Downton P."/>
            <person name="Dumas B."/>
            <person name="Fabro G."/>
            <person name="Fronick C."/>
            <person name="Fuerstenberg S.I."/>
            <person name="Fulton L."/>
            <person name="Gaulin E."/>
            <person name="Govers F."/>
            <person name="Hughes L."/>
            <person name="Humphray S."/>
            <person name="Jiang R.H."/>
            <person name="Judelson H."/>
            <person name="Kamoun S."/>
            <person name="Kyung K."/>
            <person name="Meijer H."/>
            <person name="Minx P."/>
            <person name="Morris P."/>
            <person name="Nelson J."/>
            <person name="Phuntumart V."/>
            <person name="Qutob D."/>
            <person name="Rehmany A."/>
            <person name="Rougon-Cardoso A."/>
            <person name="Ryden P."/>
            <person name="Torto-Alalibo T."/>
            <person name="Studholme D."/>
            <person name="Wang Y."/>
            <person name="Win J."/>
            <person name="Wood J."/>
            <person name="Clifton S.W."/>
            <person name="Rogers J."/>
            <person name="Van den Ackerveken G."/>
            <person name="Jones J.D."/>
            <person name="McDowell J.M."/>
            <person name="Beynon J."/>
            <person name="Tyler B.M."/>
        </authorList>
    </citation>
    <scope>NUCLEOTIDE SEQUENCE [LARGE SCALE GENOMIC DNA]</scope>
    <source>
        <strain evidence="16">Emoy2</strain>
    </source>
</reference>
<evidence type="ECO:0000256" key="11">
    <source>
        <dbReference type="SAM" id="Coils"/>
    </source>
</evidence>
<proteinExistence type="inferred from homology"/>
<dbReference type="GO" id="GO:0005681">
    <property type="term" value="C:spliceosomal complex"/>
    <property type="evidence" value="ECO:0007669"/>
    <property type="project" value="InterPro"/>
</dbReference>
<dbReference type="EMBL" id="JH598083">
    <property type="status" value="NOT_ANNOTATED_CDS"/>
    <property type="molecule type" value="Genomic_DNA"/>
</dbReference>
<dbReference type="SUPFAM" id="SSF68906">
    <property type="entry name" value="SAP domain"/>
    <property type="match status" value="1"/>
</dbReference>
<dbReference type="Pfam" id="PF25527">
    <property type="entry name" value="GBD-like_ZMIZ1_ZMIZ2"/>
    <property type="match status" value="1"/>
</dbReference>
<feature type="region of interest" description="Disordered" evidence="12">
    <location>
        <begin position="548"/>
        <end position="572"/>
    </location>
</feature>
<dbReference type="GO" id="GO:0016740">
    <property type="term" value="F:transferase activity"/>
    <property type="evidence" value="ECO:0007669"/>
    <property type="project" value="UniProtKB-KW"/>
</dbReference>
<evidence type="ECO:0000313" key="16">
    <source>
        <dbReference type="Proteomes" id="UP000011713"/>
    </source>
</evidence>
<feature type="region of interest" description="Disordered" evidence="12">
    <location>
        <begin position="688"/>
        <end position="724"/>
    </location>
</feature>
<evidence type="ECO:0000256" key="4">
    <source>
        <dbReference type="ARBA" id="ARBA00022679"/>
    </source>
</evidence>
<evidence type="ECO:0000256" key="1">
    <source>
        <dbReference type="ARBA" id="ARBA00004123"/>
    </source>
</evidence>
<dbReference type="InterPro" id="IPR051421">
    <property type="entry name" value="RNA_Proc_DNA_Dmg_Regulator"/>
</dbReference>
<evidence type="ECO:0000256" key="3">
    <source>
        <dbReference type="ARBA" id="ARBA00005383"/>
    </source>
</evidence>
<name>M4BB33_HYAAE</name>
<accession>M4BB33</accession>
<dbReference type="PANTHER" id="PTHR12786:SF2">
    <property type="entry name" value="SPLICING FACTOR 3A SUBUNIT 3"/>
    <property type="match status" value="1"/>
</dbReference>
<protein>
    <recommendedName>
        <fullName evidence="17">SAP domain-containing protein</fullName>
    </recommendedName>
</protein>
<dbReference type="SUPFAM" id="SSF57903">
    <property type="entry name" value="FYVE/PHD zinc finger"/>
    <property type="match status" value="1"/>
</dbReference>
<evidence type="ECO:0000256" key="8">
    <source>
        <dbReference type="ARBA" id="ARBA00022833"/>
    </source>
</evidence>
<keyword evidence="16" id="KW-1185">Reference proteome</keyword>
<dbReference type="PROSITE" id="PS51044">
    <property type="entry name" value="ZF_SP_RING"/>
    <property type="match status" value="1"/>
</dbReference>
<dbReference type="PROSITE" id="PS00028">
    <property type="entry name" value="ZINC_FINGER_C2H2_1"/>
    <property type="match status" value="1"/>
</dbReference>
<evidence type="ECO:0000256" key="6">
    <source>
        <dbReference type="ARBA" id="ARBA00022771"/>
    </source>
</evidence>
<dbReference type="InterPro" id="IPR004181">
    <property type="entry name" value="Znf_MIZ"/>
</dbReference>
<dbReference type="PANTHER" id="PTHR12786">
    <property type="entry name" value="SPLICING FACTOR SF3A-RELATED"/>
    <property type="match status" value="1"/>
</dbReference>
<dbReference type="Pfam" id="PF12108">
    <property type="entry name" value="SF3a60_bindingd"/>
    <property type="match status" value="1"/>
</dbReference>
<evidence type="ECO:0000256" key="5">
    <source>
        <dbReference type="ARBA" id="ARBA00022723"/>
    </source>
</evidence>
<dbReference type="Pfam" id="PF02891">
    <property type="entry name" value="zf-MIZ"/>
    <property type="match status" value="1"/>
</dbReference>
<dbReference type="eggNOG" id="KOG2636">
    <property type="taxonomic scope" value="Eukaryota"/>
</dbReference>
<dbReference type="SMART" id="SM00513">
    <property type="entry name" value="SAP"/>
    <property type="match status" value="1"/>
</dbReference>
<feature type="coiled-coil region" evidence="11">
    <location>
        <begin position="764"/>
        <end position="791"/>
    </location>
</feature>
<dbReference type="Pfam" id="PF11931">
    <property type="entry name" value="SF3a60_Prp9_C"/>
    <property type="match status" value="1"/>
</dbReference>
<dbReference type="GO" id="GO:0000398">
    <property type="term" value="P:mRNA splicing, via spliceosome"/>
    <property type="evidence" value="ECO:0007669"/>
    <property type="project" value="InterPro"/>
</dbReference>
<dbReference type="InParanoid" id="M4BB33"/>
<dbReference type="Pfam" id="PF16837">
    <property type="entry name" value="SF3A3"/>
    <property type="match status" value="1"/>
</dbReference>